<evidence type="ECO:0000313" key="3">
    <source>
        <dbReference type="Proteomes" id="UP000886523"/>
    </source>
</evidence>
<organism evidence="2 3">
    <name type="scientific">Hydnum rufescens UP504</name>
    <dbReference type="NCBI Taxonomy" id="1448309"/>
    <lineage>
        <taxon>Eukaryota</taxon>
        <taxon>Fungi</taxon>
        <taxon>Dikarya</taxon>
        <taxon>Basidiomycota</taxon>
        <taxon>Agaricomycotina</taxon>
        <taxon>Agaricomycetes</taxon>
        <taxon>Cantharellales</taxon>
        <taxon>Hydnaceae</taxon>
        <taxon>Hydnum</taxon>
    </lineage>
</organism>
<sequence length="186" mass="20258">MASQGMDSPVLRSTHSPPASGFSRANTDREKLADGQASGDISKLDGHPCGVRGPHFLKENIVEQATSLSAMESVAPGSPAESIWVFEGHRRSREAGQACLNALPWMHSHGRTAMDAQPWTHSHGHTAMDGRTAMDAQPWTDTQPWTHSHGHRKWSRDDEIPSKTLSYVNVRVGEPLEVAGFDSGIM</sequence>
<dbReference type="AlphaFoldDB" id="A0A9P6AS34"/>
<feature type="compositionally biased region" description="Polar residues" evidence="1">
    <location>
        <begin position="1"/>
        <end position="17"/>
    </location>
</feature>
<keyword evidence="3" id="KW-1185">Reference proteome</keyword>
<reference evidence="2" key="1">
    <citation type="journal article" date="2020" name="Nat. Commun.">
        <title>Large-scale genome sequencing of mycorrhizal fungi provides insights into the early evolution of symbiotic traits.</title>
        <authorList>
            <person name="Miyauchi S."/>
            <person name="Kiss E."/>
            <person name="Kuo A."/>
            <person name="Drula E."/>
            <person name="Kohler A."/>
            <person name="Sanchez-Garcia M."/>
            <person name="Morin E."/>
            <person name="Andreopoulos B."/>
            <person name="Barry K.W."/>
            <person name="Bonito G."/>
            <person name="Buee M."/>
            <person name="Carver A."/>
            <person name="Chen C."/>
            <person name="Cichocki N."/>
            <person name="Clum A."/>
            <person name="Culley D."/>
            <person name="Crous P.W."/>
            <person name="Fauchery L."/>
            <person name="Girlanda M."/>
            <person name="Hayes R.D."/>
            <person name="Keri Z."/>
            <person name="LaButti K."/>
            <person name="Lipzen A."/>
            <person name="Lombard V."/>
            <person name="Magnuson J."/>
            <person name="Maillard F."/>
            <person name="Murat C."/>
            <person name="Nolan M."/>
            <person name="Ohm R.A."/>
            <person name="Pangilinan J."/>
            <person name="Pereira M.F."/>
            <person name="Perotto S."/>
            <person name="Peter M."/>
            <person name="Pfister S."/>
            <person name="Riley R."/>
            <person name="Sitrit Y."/>
            <person name="Stielow J.B."/>
            <person name="Szollosi G."/>
            <person name="Zifcakova L."/>
            <person name="Stursova M."/>
            <person name="Spatafora J.W."/>
            <person name="Tedersoo L."/>
            <person name="Vaario L.M."/>
            <person name="Yamada A."/>
            <person name="Yan M."/>
            <person name="Wang P."/>
            <person name="Xu J."/>
            <person name="Bruns T."/>
            <person name="Baldrian P."/>
            <person name="Vilgalys R."/>
            <person name="Dunand C."/>
            <person name="Henrissat B."/>
            <person name="Grigoriev I.V."/>
            <person name="Hibbett D."/>
            <person name="Nagy L.G."/>
            <person name="Martin F.M."/>
        </authorList>
    </citation>
    <scope>NUCLEOTIDE SEQUENCE</scope>
    <source>
        <strain evidence="2">UP504</strain>
    </source>
</reference>
<comment type="caution">
    <text evidence="2">The sequence shown here is derived from an EMBL/GenBank/DDBJ whole genome shotgun (WGS) entry which is preliminary data.</text>
</comment>
<dbReference type="EMBL" id="MU129007">
    <property type="protein sequence ID" value="KAF9510927.1"/>
    <property type="molecule type" value="Genomic_DNA"/>
</dbReference>
<dbReference type="Proteomes" id="UP000886523">
    <property type="component" value="Unassembled WGS sequence"/>
</dbReference>
<evidence type="ECO:0000313" key="2">
    <source>
        <dbReference type="EMBL" id="KAF9510927.1"/>
    </source>
</evidence>
<feature type="region of interest" description="Disordered" evidence="1">
    <location>
        <begin position="1"/>
        <end position="47"/>
    </location>
</feature>
<accession>A0A9P6AS34</accession>
<proteinExistence type="predicted"/>
<evidence type="ECO:0000256" key="1">
    <source>
        <dbReference type="SAM" id="MobiDB-lite"/>
    </source>
</evidence>
<gene>
    <name evidence="2" type="ORF">BS47DRAFT_1364145</name>
</gene>
<name>A0A9P6AS34_9AGAM</name>
<protein>
    <submittedName>
        <fullName evidence="2">Uncharacterized protein</fullName>
    </submittedName>
</protein>